<feature type="region of interest" description="Disordered" evidence="3">
    <location>
        <begin position="352"/>
        <end position="374"/>
    </location>
</feature>
<dbReference type="InterPro" id="IPR027417">
    <property type="entry name" value="P-loop_NTPase"/>
</dbReference>
<comment type="caution">
    <text evidence="6">The sequence shown here is derived from an EMBL/GenBank/DDBJ whole genome shotgun (WGS) entry which is preliminary data.</text>
</comment>
<dbReference type="InterPro" id="IPR002110">
    <property type="entry name" value="Ankyrin_rpt"/>
</dbReference>
<evidence type="ECO:0000259" key="5">
    <source>
        <dbReference type="Pfam" id="PF24883"/>
    </source>
</evidence>
<evidence type="ECO:0000313" key="7">
    <source>
        <dbReference type="Proteomes" id="UP000813444"/>
    </source>
</evidence>
<dbReference type="Gene3D" id="3.40.50.300">
    <property type="entry name" value="P-loop containing nucleotide triphosphate hydrolases"/>
    <property type="match status" value="1"/>
</dbReference>
<protein>
    <recommendedName>
        <fullName evidence="8">NACHT domain-containing protein</fullName>
    </recommendedName>
</protein>
<dbReference type="Pfam" id="PF22939">
    <property type="entry name" value="WHD_GPIID"/>
    <property type="match status" value="1"/>
</dbReference>
<evidence type="ECO:0000256" key="1">
    <source>
        <dbReference type="ARBA" id="ARBA00022737"/>
    </source>
</evidence>
<organism evidence="6 7">
    <name type="scientific">Stachybotrys elegans</name>
    <dbReference type="NCBI Taxonomy" id="80388"/>
    <lineage>
        <taxon>Eukaryota</taxon>
        <taxon>Fungi</taxon>
        <taxon>Dikarya</taxon>
        <taxon>Ascomycota</taxon>
        <taxon>Pezizomycotina</taxon>
        <taxon>Sordariomycetes</taxon>
        <taxon>Hypocreomycetidae</taxon>
        <taxon>Hypocreales</taxon>
        <taxon>Stachybotryaceae</taxon>
        <taxon>Stachybotrys</taxon>
    </lineage>
</organism>
<feature type="repeat" description="ANK" evidence="2">
    <location>
        <begin position="724"/>
        <end position="749"/>
    </location>
</feature>
<dbReference type="InterPro" id="IPR054471">
    <property type="entry name" value="GPIID_WHD"/>
</dbReference>
<evidence type="ECO:0000256" key="3">
    <source>
        <dbReference type="SAM" id="MobiDB-lite"/>
    </source>
</evidence>
<evidence type="ECO:0000259" key="4">
    <source>
        <dbReference type="Pfam" id="PF22939"/>
    </source>
</evidence>
<dbReference type="Gene3D" id="1.25.40.20">
    <property type="entry name" value="Ankyrin repeat-containing domain"/>
    <property type="match status" value="2"/>
</dbReference>
<dbReference type="PROSITE" id="PS50088">
    <property type="entry name" value="ANK_REPEAT"/>
    <property type="match status" value="5"/>
</dbReference>
<name>A0A8K0T7U9_9HYPO</name>
<dbReference type="AlphaFoldDB" id="A0A8K0T7U9"/>
<feature type="repeat" description="ANK" evidence="2">
    <location>
        <begin position="949"/>
        <end position="981"/>
    </location>
</feature>
<dbReference type="Pfam" id="PF12796">
    <property type="entry name" value="Ank_2"/>
    <property type="match status" value="3"/>
</dbReference>
<evidence type="ECO:0000256" key="2">
    <source>
        <dbReference type="PROSITE-ProRule" id="PRU00023"/>
    </source>
</evidence>
<dbReference type="EMBL" id="JAGPNK010000001">
    <property type="protein sequence ID" value="KAH7329702.1"/>
    <property type="molecule type" value="Genomic_DNA"/>
</dbReference>
<dbReference type="PANTHER" id="PTHR10039">
    <property type="entry name" value="AMELOGENIN"/>
    <property type="match status" value="1"/>
</dbReference>
<dbReference type="SUPFAM" id="SSF48403">
    <property type="entry name" value="Ankyrin repeat"/>
    <property type="match status" value="1"/>
</dbReference>
<feature type="repeat" description="ANK" evidence="2">
    <location>
        <begin position="754"/>
        <end position="786"/>
    </location>
</feature>
<feature type="domain" description="GPI inositol-deacylase winged helix" evidence="4">
    <location>
        <begin position="508"/>
        <end position="577"/>
    </location>
</feature>
<sequence length="1057" mass="116690">MERPHFLHAGNRIAGALHNHGVALQGNNIQGAVVFGDKRDSKEEECKRALFLTNPIDDRGSITTAKPKLIPKVCEWIRGHPNFKSWIDRTPESQLLWISGGSGMGKTMMSLFLLGEIEKDLDVARNSTILFYFVDTRNEKRNTAVAVLRGLIYLLLQSRPALIGHLMSDFEYQKEALFSQNSLEALWRIFQAMMKDPATGRVYCLVDGLDECKGDSLRPLLRKVVDFFEDQQHLQELARGGCQSLPMASLKMILISREAPACLLVNLARFPRVQIGVTTTFELESDSDLGRNPTRSGARSAPKLSTIAWLVLERKRLEQAGTNSIARNAVTIESVEKDLSCLTIVGQRDASSFTNSVRPSPPTLPPRPGNEPVASEVTLTSRHLLDQDAGEAYVFDETVGDEAGYADETYAVAGGGDFHQQVQPLLVYIEEKVAELARDRSYSNELQSSPTTGLHGKGDGTFLWVDLAIEELKWCDSQHAEKVVEHLLSNVDDMYYRALQRIPDNMVQLAVVTLSWVIAARRPLTVQELATALALIGFPSYNPVEQAVATCGPLLSFGEDNSIHITHASVKDFLTTKSGPLWATPDLHHYHVNVEDVDGEMASLCIHYLEQGCLNRGAVSRVDDETKFNQRLMEFPLLLYATVFWPDHLRSASTPHIDLSSPFFVTNSAIRKNWWNSYYPKGAFLAPANFTLLHLAAYLNLPFIAAQLQMKGELRSRLNIPNSHGNTPIALAAANGSMDMFVFLVKQGVLHEVFGDNVFELACRKGQVEIARYLLNMGYNVDFRTQEVGVIQALGMGLRWIHGVRHRLRGNAAALGSGETPLHSACLYGHTRVVELLLSRGADVHAATTKRWTALHNAAWTGQTDCVTMLLGSGARALDVTSSGWNPMPCAASRGKMPLVSFFLDLGVSVDELTAKYKSALHLASYNGNAATMKVLLKAGAKVDMQSHKGETPLHLAARNAKPEAAETLLAWGANKMLVNRSGETAADTVKTSSGEDYQEVLRILETFGLPGYKRLEAIESEIISRDISIEFRQLDEDASSISRPQDSSCWKNLQGG</sequence>
<dbReference type="PROSITE" id="PS50297">
    <property type="entry name" value="ANK_REP_REGION"/>
    <property type="match status" value="4"/>
</dbReference>
<dbReference type="InterPro" id="IPR056884">
    <property type="entry name" value="NPHP3-like_N"/>
</dbReference>
<gene>
    <name evidence="6" type="ORF">B0I35DRAFT_474269</name>
</gene>
<accession>A0A8K0T7U9</accession>
<dbReference type="Proteomes" id="UP000813444">
    <property type="component" value="Unassembled WGS sequence"/>
</dbReference>
<keyword evidence="7" id="KW-1185">Reference proteome</keyword>
<proteinExistence type="predicted"/>
<keyword evidence="1" id="KW-0677">Repeat</keyword>
<reference evidence="6" key="1">
    <citation type="journal article" date="2021" name="Nat. Commun.">
        <title>Genetic determinants of endophytism in the Arabidopsis root mycobiome.</title>
        <authorList>
            <person name="Mesny F."/>
            <person name="Miyauchi S."/>
            <person name="Thiergart T."/>
            <person name="Pickel B."/>
            <person name="Atanasova L."/>
            <person name="Karlsson M."/>
            <person name="Huettel B."/>
            <person name="Barry K.W."/>
            <person name="Haridas S."/>
            <person name="Chen C."/>
            <person name="Bauer D."/>
            <person name="Andreopoulos W."/>
            <person name="Pangilinan J."/>
            <person name="LaButti K."/>
            <person name="Riley R."/>
            <person name="Lipzen A."/>
            <person name="Clum A."/>
            <person name="Drula E."/>
            <person name="Henrissat B."/>
            <person name="Kohler A."/>
            <person name="Grigoriev I.V."/>
            <person name="Martin F.M."/>
            <person name="Hacquard S."/>
        </authorList>
    </citation>
    <scope>NUCLEOTIDE SEQUENCE</scope>
    <source>
        <strain evidence="6">MPI-CAGE-CH-0235</strain>
    </source>
</reference>
<evidence type="ECO:0000313" key="6">
    <source>
        <dbReference type="EMBL" id="KAH7329702.1"/>
    </source>
</evidence>
<dbReference type="OrthoDB" id="20872at2759"/>
<feature type="repeat" description="ANK" evidence="2">
    <location>
        <begin position="916"/>
        <end position="948"/>
    </location>
</feature>
<dbReference type="SMART" id="SM00248">
    <property type="entry name" value="ANK"/>
    <property type="match status" value="7"/>
</dbReference>
<feature type="compositionally biased region" description="Pro residues" evidence="3">
    <location>
        <begin position="359"/>
        <end position="369"/>
    </location>
</feature>
<evidence type="ECO:0008006" key="8">
    <source>
        <dbReference type="Google" id="ProtNLM"/>
    </source>
</evidence>
<feature type="repeat" description="ANK" evidence="2">
    <location>
        <begin position="817"/>
        <end position="849"/>
    </location>
</feature>
<keyword evidence="2" id="KW-0040">ANK repeat</keyword>
<dbReference type="InterPro" id="IPR036770">
    <property type="entry name" value="Ankyrin_rpt-contain_sf"/>
</dbReference>
<dbReference type="PRINTS" id="PR01415">
    <property type="entry name" value="ANKYRIN"/>
</dbReference>
<dbReference type="Pfam" id="PF24883">
    <property type="entry name" value="NPHP3_N"/>
    <property type="match status" value="1"/>
</dbReference>
<feature type="domain" description="Nephrocystin 3-like N-terminal" evidence="5">
    <location>
        <begin position="73"/>
        <end position="230"/>
    </location>
</feature>